<proteinExistence type="predicted"/>
<dbReference type="Pfam" id="PF10881">
    <property type="entry name" value="DUF2726"/>
    <property type="match status" value="1"/>
</dbReference>
<keyword evidence="5" id="KW-1185">Reference proteome</keyword>
<dbReference type="RefSeq" id="WP_224415516.1">
    <property type="nucleotide sequence ID" value="NZ_JAGXFC010000001.1"/>
</dbReference>
<keyword evidence="2" id="KW-1133">Transmembrane helix</keyword>
<feature type="region of interest" description="Disordered" evidence="1">
    <location>
        <begin position="125"/>
        <end position="156"/>
    </location>
</feature>
<organism evidence="4 5">
    <name type="scientific">Modicisalibacter tunisiensis</name>
    <dbReference type="NCBI Taxonomy" id="390637"/>
    <lineage>
        <taxon>Bacteria</taxon>
        <taxon>Pseudomonadati</taxon>
        <taxon>Pseudomonadota</taxon>
        <taxon>Gammaproteobacteria</taxon>
        <taxon>Oceanospirillales</taxon>
        <taxon>Halomonadaceae</taxon>
        <taxon>Modicisalibacter</taxon>
    </lineage>
</organism>
<comment type="caution">
    <text evidence="4">The sequence shown here is derived from an EMBL/GenBank/DDBJ whole genome shotgun (WGS) entry which is preliminary data.</text>
</comment>
<keyword evidence="2" id="KW-0812">Transmembrane</keyword>
<gene>
    <name evidence="4" type="ORF">KGQ91_08315</name>
</gene>
<reference evidence="4 5" key="1">
    <citation type="submission" date="2021-05" db="EMBL/GenBank/DDBJ databases">
        <title>Petroleum and Energy Research Collection (APPE): ex situ preservation of microbial diversity associated with the oil industry and exploitation of its biotechnological potential.</title>
        <authorList>
            <person name="Paixao C.T.M."/>
            <person name="Gomes M.B."/>
            <person name="Oliveira V.M."/>
        </authorList>
    </citation>
    <scope>NUCLEOTIDE SEQUENCE [LARGE SCALE GENOMIC DNA]</scope>
    <source>
        <strain evidence="4 5">LIT2</strain>
    </source>
</reference>
<feature type="transmembrane region" description="Helical" evidence="2">
    <location>
        <begin position="39"/>
        <end position="64"/>
    </location>
</feature>
<dbReference type="Proteomes" id="UP001319883">
    <property type="component" value="Unassembled WGS sequence"/>
</dbReference>
<evidence type="ECO:0000256" key="2">
    <source>
        <dbReference type="SAM" id="Phobius"/>
    </source>
</evidence>
<evidence type="ECO:0000313" key="4">
    <source>
        <dbReference type="EMBL" id="MBZ9567685.1"/>
    </source>
</evidence>
<feature type="compositionally biased region" description="Basic and acidic residues" evidence="1">
    <location>
        <begin position="125"/>
        <end position="151"/>
    </location>
</feature>
<name>A0ABS7WYI1_9GAMM</name>
<dbReference type="EMBL" id="JAGXFD010000001">
    <property type="protein sequence ID" value="MBZ9567685.1"/>
    <property type="molecule type" value="Genomic_DNA"/>
</dbReference>
<feature type="domain" description="DUF2726" evidence="3">
    <location>
        <begin position="192"/>
        <end position="307"/>
    </location>
</feature>
<accession>A0ABS7WYI1</accession>
<dbReference type="InterPro" id="IPR024402">
    <property type="entry name" value="DUF2726"/>
</dbReference>
<protein>
    <submittedName>
        <fullName evidence="4">DUF2726 domain-containing protein</fullName>
    </submittedName>
</protein>
<evidence type="ECO:0000259" key="3">
    <source>
        <dbReference type="Pfam" id="PF10881"/>
    </source>
</evidence>
<evidence type="ECO:0000313" key="5">
    <source>
        <dbReference type="Proteomes" id="UP001319883"/>
    </source>
</evidence>
<feature type="transmembrane region" description="Helical" evidence="2">
    <location>
        <begin position="70"/>
        <end position="88"/>
    </location>
</feature>
<feature type="transmembrane region" description="Helical" evidence="2">
    <location>
        <begin position="6"/>
        <end position="27"/>
    </location>
</feature>
<evidence type="ECO:0000256" key="1">
    <source>
        <dbReference type="SAM" id="MobiDB-lite"/>
    </source>
</evidence>
<sequence length="313" mass="36429">MDPIGEFLNSVMILIFASATGTWFSLWLGAGGRFFKARLALCAVITIVAILLLLKTSLVLPVVLVQEYPFIGFVVVTIVVYAAIVTVWEPMEWGLKRRLTSHPKPARAADGKTAGAELRREWEQFKQGWQEESRKEPTIDPDPEPKGKESAQESADEDIYDLYKQNKSEPSSDRNYSEELMDQGGAYVARTHLMSPSERQVYRVLEKAYGDRYRIFCQVRVVDLIQPNTKKYFSWTKEYKSLFRQISQWHFDYVLCEKKDFKVKCVLELDDQSHERPDRKKRDRILNRACEVAGIRLERMKINHTEKRIEIIR</sequence>
<keyword evidence="2" id="KW-0472">Membrane</keyword>